<protein>
    <recommendedName>
        <fullName evidence="3">DUF3786 domain-containing protein</fullName>
    </recommendedName>
</protein>
<organism evidence="1 2">
    <name type="scientific">Candidatus Lokiarchaeum ossiferum</name>
    <dbReference type="NCBI Taxonomy" id="2951803"/>
    <lineage>
        <taxon>Archaea</taxon>
        <taxon>Promethearchaeati</taxon>
        <taxon>Promethearchaeota</taxon>
        <taxon>Promethearchaeia</taxon>
        <taxon>Promethearchaeales</taxon>
        <taxon>Promethearchaeaceae</taxon>
        <taxon>Candidatus Lokiarchaeum</taxon>
    </lineage>
</organism>
<keyword evidence="2" id="KW-1185">Reference proteome</keyword>
<name>A0ABY6HPC9_9ARCH</name>
<evidence type="ECO:0008006" key="3">
    <source>
        <dbReference type="Google" id="ProtNLM"/>
    </source>
</evidence>
<evidence type="ECO:0000313" key="2">
    <source>
        <dbReference type="Proteomes" id="UP001208689"/>
    </source>
</evidence>
<reference evidence="1" key="1">
    <citation type="submission" date="2022-09" db="EMBL/GenBank/DDBJ databases">
        <title>Actin cytoskeleton and complex cell architecture in an #Asgard archaeon.</title>
        <authorList>
            <person name="Ponce Toledo R.I."/>
            <person name="Schleper C."/>
            <person name="Rodrigues Oliveira T."/>
            <person name="Wollweber F."/>
            <person name="Xu J."/>
            <person name="Rittmann S."/>
            <person name="Klingl A."/>
            <person name="Pilhofer M."/>
        </authorList>
    </citation>
    <scope>NUCLEOTIDE SEQUENCE</scope>
    <source>
        <strain evidence="1">B-35</strain>
    </source>
</reference>
<dbReference type="Proteomes" id="UP001208689">
    <property type="component" value="Chromosome"/>
</dbReference>
<gene>
    <name evidence="1" type="ORF">NEF87_001656</name>
</gene>
<proteinExistence type="predicted"/>
<evidence type="ECO:0000313" key="1">
    <source>
        <dbReference type="EMBL" id="UYP45371.1"/>
    </source>
</evidence>
<accession>A0ABY6HPC9</accession>
<sequence>MGNKSIYIKVTSNIPLFTKIVKYIDLFNHHLSEQIQGGFYLEVVEGGLIYIYDGITAFKKINRQFSPQLIKSFLETHDPILPPEALLNGVLDRANFPKDGVIVNFIAQTEPKDQYLFLKEAHFRSYLTTGVSIDTKSPDDLILTFHTYEALLNYSKFLVALISGLLPYQKIFTDQKQNVHEI</sequence>
<dbReference type="EMBL" id="CP104013">
    <property type="protein sequence ID" value="UYP45371.1"/>
    <property type="molecule type" value="Genomic_DNA"/>
</dbReference>